<proteinExistence type="inferred from homology"/>
<dbReference type="SUPFAM" id="SSF56954">
    <property type="entry name" value="Outer membrane efflux proteins (OEP)"/>
    <property type="match status" value="1"/>
</dbReference>
<dbReference type="EMBL" id="CP036267">
    <property type="protein sequence ID" value="QDT33939.1"/>
    <property type="molecule type" value="Genomic_DNA"/>
</dbReference>
<dbReference type="InterPro" id="IPR003423">
    <property type="entry name" value="OMP_efflux"/>
</dbReference>
<evidence type="ECO:0000313" key="2">
    <source>
        <dbReference type="EMBL" id="QDT33939.1"/>
    </source>
</evidence>
<dbReference type="Proteomes" id="UP000315724">
    <property type="component" value="Chromosome"/>
</dbReference>
<reference evidence="2 3" key="1">
    <citation type="submission" date="2019-02" db="EMBL/GenBank/DDBJ databases">
        <title>Deep-cultivation of Planctomycetes and their phenomic and genomic characterization uncovers novel biology.</title>
        <authorList>
            <person name="Wiegand S."/>
            <person name="Jogler M."/>
            <person name="Boedeker C."/>
            <person name="Pinto D."/>
            <person name="Vollmers J."/>
            <person name="Rivas-Marin E."/>
            <person name="Kohn T."/>
            <person name="Peeters S.H."/>
            <person name="Heuer A."/>
            <person name="Rast P."/>
            <person name="Oberbeckmann S."/>
            <person name="Bunk B."/>
            <person name="Jeske O."/>
            <person name="Meyerdierks A."/>
            <person name="Storesund J.E."/>
            <person name="Kallscheuer N."/>
            <person name="Luecker S."/>
            <person name="Lage O.M."/>
            <person name="Pohl T."/>
            <person name="Merkel B.J."/>
            <person name="Hornburger P."/>
            <person name="Mueller R.-W."/>
            <person name="Bruemmer F."/>
            <person name="Labrenz M."/>
            <person name="Spormann A.M."/>
            <person name="Op den Camp H."/>
            <person name="Overmann J."/>
            <person name="Amann R."/>
            <person name="Jetten M.S.M."/>
            <person name="Mascher T."/>
            <person name="Medema M.H."/>
            <person name="Devos D.P."/>
            <person name="Kaster A.-K."/>
            <person name="Ovreas L."/>
            <person name="Rohde M."/>
            <person name="Galperin M.Y."/>
            <person name="Jogler C."/>
        </authorList>
    </citation>
    <scope>NUCLEOTIDE SEQUENCE [LARGE SCALE GENOMIC DNA]</scope>
    <source>
        <strain evidence="2 3">Mal48</strain>
    </source>
</reference>
<dbReference type="PANTHER" id="PTHR30203">
    <property type="entry name" value="OUTER MEMBRANE CATION EFFLUX PROTEIN"/>
    <property type="match status" value="1"/>
</dbReference>
<dbReference type="KEGG" id="tpol:Mal48_31960"/>
<dbReference type="Gene3D" id="1.20.1600.10">
    <property type="entry name" value="Outer membrane efflux proteins (OEP)"/>
    <property type="match status" value="1"/>
</dbReference>
<dbReference type="AlphaFoldDB" id="A0A517QQS0"/>
<sequence>MSALQHCFKSVGELVTTTRRAALRRIALGTNVHSFRTSLSKARGPFYSLGVSLLILATGCSTARQAVTNDSAARPISDTHDSQILANIGDAVDSHRSVVQTVGHQIDTADSTNEPSVDGIQLAAPMELAPIPTPSKVEADNGLTLAAIEQLALANNPAIQQAAAAAARAQGIRIQVGLKPNPIVGYNGAQLADAGTDQHSFFVEQTFVRGDKLAWNQQVIGHDVNAMNWLVETQRQRLRTDIRLAFYEALAAQQRLELSREFRDVALKGVTVSEDRVKASVGAKPDVLQSEIQLSEIDLAIQQAEFDYSAAWNELAALAGIPDMAQSELVGELNSVEQLRETDTEYAQIVARSPLLSAAQARVDRARSNLQRQQNQPISNVTGQLGAGHDNGTGQGFINLQLSMPVPVHNKNQGNIQAAHSEYCEAIRNVERIQMSIRRDLARVMREYQVADATVQRYEKVILPKAREAMDLMQSARDSGEFDFLRVLTTRRAFYDANIKYVVALGQLAQANAKLDGLLLSGGLTEIETYDGDDSLRGQALSGQ</sequence>
<keyword evidence="3" id="KW-1185">Reference proteome</keyword>
<protein>
    <submittedName>
        <fullName evidence="2">Cobalt-zinc-cadmium resistance protein CzcC</fullName>
    </submittedName>
</protein>
<name>A0A517QQS0_9PLAN</name>
<dbReference type="Pfam" id="PF02321">
    <property type="entry name" value="OEP"/>
    <property type="match status" value="1"/>
</dbReference>
<dbReference type="GO" id="GO:0015562">
    <property type="term" value="F:efflux transmembrane transporter activity"/>
    <property type="evidence" value="ECO:0007669"/>
    <property type="project" value="InterPro"/>
</dbReference>
<organism evidence="2 3">
    <name type="scientific">Thalassoglobus polymorphus</name>
    <dbReference type="NCBI Taxonomy" id="2527994"/>
    <lineage>
        <taxon>Bacteria</taxon>
        <taxon>Pseudomonadati</taxon>
        <taxon>Planctomycetota</taxon>
        <taxon>Planctomycetia</taxon>
        <taxon>Planctomycetales</taxon>
        <taxon>Planctomycetaceae</taxon>
        <taxon>Thalassoglobus</taxon>
    </lineage>
</organism>
<comment type="similarity">
    <text evidence="1">Belongs to the outer membrane factor (OMF) (TC 1.B.17) family.</text>
</comment>
<gene>
    <name evidence="2" type="primary">czcC_5</name>
    <name evidence="2" type="ORF">Mal48_31960</name>
</gene>
<accession>A0A517QQS0</accession>
<evidence type="ECO:0000256" key="1">
    <source>
        <dbReference type="ARBA" id="ARBA00007613"/>
    </source>
</evidence>
<dbReference type="InterPro" id="IPR010131">
    <property type="entry name" value="MdtP/NodT-like"/>
</dbReference>
<dbReference type="PANTHER" id="PTHR30203:SF24">
    <property type="entry name" value="BLR4935 PROTEIN"/>
    <property type="match status" value="1"/>
</dbReference>
<dbReference type="OrthoDB" id="9791261at2"/>
<evidence type="ECO:0000313" key="3">
    <source>
        <dbReference type="Proteomes" id="UP000315724"/>
    </source>
</evidence>